<gene>
    <name evidence="2" type="ORF">SO802_017385</name>
</gene>
<accession>A0AAW2CI11</accession>
<protein>
    <submittedName>
        <fullName evidence="2">Uncharacterized protein</fullName>
    </submittedName>
</protein>
<keyword evidence="3" id="KW-1185">Reference proteome</keyword>
<dbReference type="Proteomes" id="UP001459277">
    <property type="component" value="Unassembled WGS sequence"/>
</dbReference>
<dbReference type="AlphaFoldDB" id="A0AAW2CI11"/>
<feature type="compositionally biased region" description="Basic and acidic residues" evidence="1">
    <location>
        <begin position="125"/>
        <end position="142"/>
    </location>
</feature>
<sequence length="310" mass="35179">MCPAHDWNAKNQDRMETAGFHECLAVMDSAMAKANMKHSKGVCDNDSMSIFGDCPSNELLELFKSKKHAKIFIHMLKSLVHRNHDIHNGLYDTISKKDIDDDGDGLNLKKNEGDHNMSQGDDAEKESPEKESTPPTSRRETRSTQGSLSPLTLPENYENYFREAPLLVERAVNQPSLLDTNIPKWFATKDWNFLLSNLDDAYKNLVKEFYANAIVEEEELKCWVRGKSFSVTPVYLAEILHINRPIFTKPPVYDELNPNEVVHREALGDNLEFSSNGKSISVASLSPELRLLTMIMFSSLFVSHCFFSCT</sequence>
<evidence type="ECO:0000313" key="3">
    <source>
        <dbReference type="Proteomes" id="UP001459277"/>
    </source>
</evidence>
<comment type="caution">
    <text evidence="2">The sequence shown here is derived from an EMBL/GenBank/DDBJ whole genome shotgun (WGS) entry which is preliminary data.</text>
</comment>
<name>A0AAW2CI11_9ROSI</name>
<proteinExistence type="predicted"/>
<reference evidence="2 3" key="1">
    <citation type="submission" date="2024-01" db="EMBL/GenBank/DDBJ databases">
        <title>A telomere-to-telomere, gap-free genome of sweet tea (Lithocarpus litseifolius).</title>
        <authorList>
            <person name="Zhou J."/>
        </authorList>
    </citation>
    <scope>NUCLEOTIDE SEQUENCE [LARGE SCALE GENOMIC DNA]</scope>
    <source>
        <strain evidence="2">Zhou-2022a</strain>
        <tissue evidence="2">Leaf</tissue>
    </source>
</reference>
<dbReference type="EMBL" id="JAZDWU010000006">
    <property type="protein sequence ID" value="KAK9997782.1"/>
    <property type="molecule type" value="Genomic_DNA"/>
</dbReference>
<evidence type="ECO:0000313" key="2">
    <source>
        <dbReference type="EMBL" id="KAK9997782.1"/>
    </source>
</evidence>
<feature type="region of interest" description="Disordered" evidence="1">
    <location>
        <begin position="105"/>
        <end position="152"/>
    </location>
</feature>
<evidence type="ECO:0000256" key="1">
    <source>
        <dbReference type="SAM" id="MobiDB-lite"/>
    </source>
</evidence>
<organism evidence="2 3">
    <name type="scientific">Lithocarpus litseifolius</name>
    <dbReference type="NCBI Taxonomy" id="425828"/>
    <lineage>
        <taxon>Eukaryota</taxon>
        <taxon>Viridiplantae</taxon>
        <taxon>Streptophyta</taxon>
        <taxon>Embryophyta</taxon>
        <taxon>Tracheophyta</taxon>
        <taxon>Spermatophyta</taxon>
        <taxon>Magnoliopsida</taxon>
        <taxon>eudicotyledons</taxon>
        <taxon>Gunneridae</taxon>
        <taxon>Pentapetalae</taxon>
        <taxon>rosids</taxon>
        <taxon>fabids</taxon>
        <taxon>Fagales</taxon>
        <taxon>Fagaceae</taxon>
        <taxon>Lithocarpus</taxon>
    </lineage>
</organism>